<dbReference type="InterPro" id="IPR025344">
    <property type="entry name" value="CDP1-like_IMS"/>
</dbReference>
<name>K9U4L1_CHRTP</name>
<evidence type="ECO:0000313" key="4">
    <source>
        <dbReference type="EMBL" id="AFY89346.1"/>
    </source>
</evidence>
<sequence>MMKKLFIFSILLIISGCQALQKVSPPPQTAQASTGCPEKPKTALTKPEEIQLNSQSLIKSGQASADKSVGYTFTAQAGQKLSYRTNDDICIWIYAPDTQLLSSGELPQTGKYALQVSAPKGSTTFNLEMSLGTLEASQSAVASSKEEASTSKTSSSETPSPTIEDSTTSADNSTSTSSSETPSPTIEDSTTYTDNSTNTSTSETPASNFSTTEAADLSQDEAIELVQNWYKAKPYIFGPSFDRSLVEKYATGKLYQDKLKPGGSIDWLSSHDSYYTYKFSTINKVISFFYSGSRPAIIVNVSEELYLHGPKAIDRKNSGLYTSDFIYLFEKDNGVWKIYDYKKITR</sequence>
<dbReference type="RefSeq" id="WP_015155889.1">
    <property type="nucleotide sequence ID" value="NC_019695.1"/>
</dbReference>
<evidence type="ECO:0000256" key="1">
    <source>
        <dbReference type="SAM" id="MobiDB-lite"/>
    </source>
</evidence>
<dbReference type="AlphaFoldDB" id="K9U4L1"/>
<dbReference type="STRING" id="251229.Chro_3937"/>
<evidence type="ECO:0000313" key="5">
    <source>
        <dbReference type="Proteomes" id="UP000010384"/>
    </source>
</evidence>
<proteinExistence type="predicted"/>
<dbReference type="PATRIC" id="fig|251229.3.peg.4597"/>
<dbReference type="PROSITE" id="PS51257">
    <property type="entry name" value="PROKAR_LIPOPROTEIN"/>
    <property type="match status" value="1"/>
</dbReference>
<feature type="compositionally biased region" description="Low complexity" evidence="1">
    <location>
        <begin position="150"/>
        <end position="204"/>
    </location>
</feature>
<dbReference type="EMBL" id="CP003597">
    <property type="protein sequence ID" value="AFY89346.1"/>
    <property type="molecule type" value="Genomic_DNA"/>
</dbReference>
<feature type="signal peptide" evidence="2">
    <location>
        <begin position="1"/>
        <end position="19"/>
    </location>
</feature>
<feature type="domain" description="Plastid division protein CDP1-like IMS" evidence="3">
    <location>
        <begin position="222"/>
        <end position="338"/>
    </location>
</feature>
<dbReference type="Gene3D" id="2.60.120.380">
    <property type="match status" value="1"/>
</dbReference>
<keyword evidence="5" id="KW-1185">Reference proteome</keyword>
<evidence type="ECO:0000259" key="3">
    <source>
        <dbReference type="Pfam" id="PF13355"/>
    </source>
</evidence>
<feature type="region of interest" description="Disordered" evidence="1">
    <location>
        <begin position="138"/>
        <end position="214"/>
    </location>
</feature>
<dbReference type="KEGG" id="cthe:Chro_3937"/>
<dbReference type="eggNOG" id="COG4248">
    <property type="taxonomic scope" value="Bacteria"/>
</dbReference>
<feature type="chain" id="PRO_5003937011" description="Plastid division protein CDP1-like IMS domain-containing protein" evidence="2">
    <location>
        <begin position="20"/>
        <end position="346"/>
    </location>
</feature>
<evidence type="ECO:0000256" key="2">
    <source>
        <dbReference type="SAM" id="SignalP"/>
    </source>
</evidence>
<organism evidence="4 5">
    <name type="scientific">Chroococcidiopsis thermalis (strain PCC 7203)</name>
    <dbReference type="NCBI Taxonomy" id="251229"/>
    <lineage>
        <taxon>Bacteria</taxon>
        <taxon>Bacillati</taxon>
        <taxon>Cyanobacteriota</taxon>
        <taxon>Cyanophyceae</taxon>
        <taxon>Chroococcidiopsidales</taxon>
        <taxon>Chroococcidiopsidaceae</taxon>
        <taxon>Chroococcidiopsis</taxon>
    </lineage>
</organism>
<gene>
    <name evidence="4" type="ORF">Chro_3937</name>
</gene>
<dbReference type="InParanoid" id="K9U4L1"/>
<dbReference type="Pfam" id="PF13355">
    <property type="entry name" value="ARC6-like_IMS"/>
    <property type="match status" value="1"/>
</dbReference>
<protein>
    <recommendedName>
        <fullName evidence="3">Plastid division protein CDP1-like IMS domain-containing protein</fullName>
    </recommendedName>
</protein>
<dbReference type="HOGENOM" id="CLU_071998_0_0_3"/>
<keyword evidence="2" id="KW-0732">Signal</keyword>
<accession>K9U4L1</accession>
<dbReference type="Proteomes" id="UP000010384">
    <property type="component" value="Chromosome"/>
</dbReference>
<reference evidence="4 5" key="1">
    <citation type="submission" date="2012-06" db="EMBL/GenBank/DDBJ databases">
        <title>Finished chromosome of genome of Chroococcidiopsis thermalis PCC 7203.</title>
        <authorList>
            <consortium name="US DOE Joint Genome Institute"/>
            <person name="Gugger M."/>
            <person name="Coursin T."/>
            <person name="Rippka R."/>
            <person name="Tandeau De Marsac N."/>
            <person name="Huntemann M."/>
            <person name="Wei C.-L."/>
            <person name="Han J."/>
            <person name="Detter J.C."/>
            <person name="Han C."/>
            <person name="Tapia R."/>
            <person name="Davenport K."/>
            <person name="Daligault H."/>
            <person name="Erkkila T."/>
            <person name="Gu W."/>
            <person name="Munk A.C.C."/>
            <person name="Teshima H."/>
            <person name="Xu Y."/>
            <person name="Chain P."/>
            <person name="Chen A."/>
            <person name="Krypides N."/>
            <person name="Mavromatis K."/>
            <person name="Markowitz V."/>
            <person name="Szeto E."/>
            <person name="Ivanova N."/>
            <person name="Mikhailova N."/>
            <person name="Ovchinnikova G."/>
            <person name="Pagani I."/>
            <person name="Pati A."/>
            <person name="Goodwin L."/>
            <person name="Peters L."/>
            <person name="Pitluck S."/>
            <person name="Woyke T."/>
            <person name="Kerfeld C."/>
        </authorList>
    </citation>
    <scope>NUCLEOTIDE SEQUENCE [LARGE SCALE GENOMIC DNA]</scope>
    <source>
        <strain evidence="4 5">PCC 7203</strain>
    </source>
</reference>